<comment type="caution">
    <text evidence="2">The sequence shown here is derived from an EMBL/GenBank/DDBJ whole genome shotgun (WGS) entry which is preliminary data.</text>
</comment>
<evidence type="ECO:0000259" key="1">
    <source>
        <dbReference type="Pfam" id="PF06812"/>
    </source>
</evidence>
<evidence type="ECO:0000313" key="2">
    <source>
        <dbReference type="EMBL" id="MEH8017660.1"/>
    </source>
</evidence>
<evidence type="ECO:0000313" key="3">
    <source>
        <dbReference type="Proteomes" id="UP001375382"/>
    </source>
</evidence>
<name>A0ABU8C7N7_9GAMM</name>
<reference evidence="2 3" key="1">
    <citation type="journal article" date="2023" name="Ecotoxicol. Environ. Saf.">
        <title>Mercury remediation potential of mercury-resistant strain Rheinheimera metallidurans sp. nov. isolated from a municipal waste dumping site.</title>
        <authorList>
            <person name="Yadav V."/>
            <person name="Manjhi A."/>
            <person name="Vadakedath N."/>
        </authorList>
    </citation>
    <scope>NUCLEOTIDE SEQUENCE [LARGE SCALE GENOMIC DNA]</scope>
    <source>
        <strain evidence="2 3">E-49</strain>
    </source>
</reference>
<dbReference type="EMBL" id="JALAAR010000008">
    <property type="protein sequence ID" value="MEH8017660.1"/>
    <property type="molecule type" value="Genomic_DNA"/>
</dbReference>
<dbReference type="InterPro" id="IPR010657">
    <property type="entry name" value="ImpA_N"/>
</dbReference>
<gene>
    <name evidence="2" type="primary">tssA</name>
    <name evidence="2" type="ORF">MN202_10470</name>
</gene>
<keyword evidence="3" id="KW-1185">Reference proteome</keyword>
<dbReference type="NCBIfam" id="TIGR03363">
    <property type="entry name" value="VI_chp_8"/>
    <property type="match status" value="1"/>
</dbReference>
<dbReference type="InterPro" id="IPR017740">
    <property type="entry name" value="TssA-like"/>
</dbReference>
<proteinExistence type="predicted"/>
<dbReference type="Proteomes" id="UP001375382">
    <property type="component" value="Unassembled WGS sequence"/>
</dbReference>
<dbReference type="PANTHER" id="PTHR37951">
    <property type="entry name" value="CYTOPLASMIC PROTEIN-RELATED"/>
    <property type="match status" value="1"/>
</dbReference>
<sequence>MEYSELIDFTVLTENVSDASPAGTDPRIDISPTSQYYQLKDIRGQARANERAMLAEDEDFQALISEWRPLAETIPALLSHDVKDLEYAAWLIEAWCRTDGFVGLTAGFKTTRLLIENFWPSLYPLPDEDGMEIRVAPLIGLNGYEGDGALITPILSIPLTDATSHGQFACWQYQRAADISRKDEKRQKQKADAGIASLEQIKDAVNETSAAFYLNLKQQIELAIAEFALLSQAMDTAMDGEPQPTSAISKALQKCLDAVLYLAADKLAQTEVAAASIELNADGSATVSADPVAQQVQSREQVLHSLKQAAEFFRKTEPHSPISYALEQVVHWSGLTLPELLQELIDDNNSRNQYFRLAGIPQNK</sequence>
<accession>A0ABU8C7N7</accession>
<organism evidence="2 3">
    <name type="scientific">Rheinheimera muenzenbergensis</name>
    <dbReference type="NCBI Taxonomy" id="1193628"/>
    <lineage>
        <taxon>Bacteria</taxon>
        <taxon>Pseudomonadati</taxon>
        <taxon>Pseudomonadota</taxon>
        <taxon>Gammaproteobacteria</taxon>
        <taxon>Chromatiales</taxon>
        <taxon>Chromatiaceae</taxon>
        <taxon>Rheinheimera</taxon>
    </lineage>
</organism>
<dbReference type="PANTHER" id="PTHR37951:SF1">
    <property type="entry name" value="TYPE VI SECRETION SYSTEM COMPONENT TSSA1"/>
    <property type="match status" value="1"/>
</dbReference>
<feature type="domain" description="ImpA N-terminal" evidence="1">
    <location>
        <begin position="14"/>
        <end position="142"/>
    </location>
</feature>
<dbReference type="Pfam" id="PF06812">
    <property type="entry name" value="ImpA_N"/>
    <property type="match status" value="1"/>
</dbReference>
<protein>
    <submittedName>
        <fullName evidence="2">Type VI secretion system protein TssA</fullName>
    </submittedName>
</protein>